<keyword evidence="2" id="KW-0624">Polysaccharide degradation</keyword>
<dbReference type="RefSeq" id="WP_306747779.1">
    <property type="nucleotide sequence ID" value="NZ_NSDM01000009.1"/>
</dbReference>
<keyword evidence="2" id="KW-0964">Secreted</keyword>
<reference evidence="5 6" key="1">
    <citation type="submission" date="2017-06" db="EMBL/GenBank/DDBJ databases">
        <title>Cultured bacterium strain Saccharothrix yanglingensis Hhs.015.</title>
        <authorList>
            <person name="Xia Y."/>
        </authorList>
    </citation>
    <scope>NUCLEOTIDE SEQUENCE [LARGE SCALE GENOMIC DNA]</scope>
    <source>
        <strain evidence="5 6">Hhs.015</strain>
    </source>
</reference>
<accession>A0ABU0X3D3</accession>
<evidence type="ECO:0000313" key="6">
    <source>
        <dbReference type="Proteomes" id="UP001225605"/>
    </source>
</evidence>
<dbReference type="PANTHER" id="PTHR31683">
    <property type="entry name" value="PECTATE LYASE 18-RELATED"/>
    <property type="match status" value="1"/>
</dbReference>
<comment type="subcellular location">
    <subcellularLocation>
        <location evidence="2">Secreted</location>
    </subcellularLocation>
</comment>
<dbReference type="PANTHER" id="PTHR31683:SF18">
    <property type="entry name" value="PECTATE LYASE 21-RELATED"/>
    <property type="match status" value="1"/>
</dbReference>
<name>A0ABU0X3D3_9PSEU</name>
<dbReference type="SUPFAM" id="SSF51126">
    <property type="entry name" value="Pectin lyase-like"/>
    <property type="match status" value="1"/>
</dbReference>
<keyword evidence="1 2" id="KW-0456">Lyase</keyword>
<dbReference type="SMART" id="SM00656">
    <property type="entry name" value="Amb_all"/>
    <property type="match status" value="1"/>
</dbReference>
<keyword evidence="6" id="KW-1185">Reference proteome</keyword>
<dbReference type="Gene3D" id="2.160.20.10">
    <property type="entry name" value="Single-stranded right-handed beta-helix, Pectin lyase-like"/>
    <property type="match status" value="1"/>
</dbReference>
<dbReference type="PROSITE" id="PS51318">
    <property type="entry name" value="TAT"/>
    <property type="match status" value="1"/>
</dbReference>
<sequence>MSPLNRRRLLAGSALAAAAAALPRTAWAAHPSALAAADGFASVDALGQNGTTGGAAGQAVTVTSGDALADYAGRKEPYVITVSGLLDVDDMITVVANKTIIGVGSTSGITGGGLQLGSTTRPGNNVIIRNLRFTGASDDSISVTNKAHHVWIDHCDLSDGYDGLLDVKRESDYVTVSWNHFHDHSKAALLGHSDSYTADRGKLRVTYHHNFFDRTDQRHPRVRFGEPVHVYNNYYRGNALYGVASTEDAGVLVENNYFENVAHPILSGYDKSGPGRVVERGNAYVGSGTPQTLGTVVEPRTYYAYAPDPASAVPGLVTAGAGVGRIRAGLSSTPR</sequence>
<dbReference type="GO" id="GO:0016829">
    <property type="term" value="F:lyase activity"/>
    <property type="evidence" value="ECO:0007669"/>
    <property type="project" value="UniProtKB-KW"/>
</dbReference>
<feature type="domain" description="Pectate lyase" evidence="4">
    <location>
        <begin position="55"/>
        <end position="264"/>
    </location>
</feature>
<dbReference type="InterPro" id="IPR006311">
    <property type="entry name" value="TAT_signal"/>
</dbReference>
<keyword evidence="2" id="KW-0119">Carbohydrate metabolism</keyword>
<keyword evidence="3" id="KW-0732">Signal</keyword>
<dbReference type="SMART" id="SM00710">
    <property type="entry name" value="PbH1"/>
    <property type="match status" value="4"/>
</dbReference>
<proteinExistence type="inferred from homology"/>
<evidence type="ECO:0000259" key="4">
    <source>
        <dbReference type="SMART" id="SM00656"/>
    </source>
</evidence>
<evidence type="ECO:0000256" key="2">
    <source>
        <dbReference type="RuleBase" id="RU361173"/>
    </source>
</evidence>
<evidence type="ECO:0000256" key="3">
    <source>
        <dbReference type="SAM" id="SignalP"/>
    </source>
</evidence>
<evidence type="ECO:0000256" key="1">
    <source>
        <dbReference type="ARBA" id="ARBA00023239"/>
    </source>
</evidence>
<dbReference type="EMBL" id="NSDM01000009">
    <property type="protein sequence ID" value="MDQ2586521.1"/>
    <property type="molecule type" value="Genomic_DNA"/>
</dbReference>
<comment type="similarity">
    <text evidence="2">Belongs to the polysaccharide lyase 1 family.</text>
</comment>
<gene>
    <name evidence="5" type="ORF">CKY47_21495</name>
</gene>
<feature type="chain" id="PRO_5046903809" evidence="3">
    <location>
        <begin position="29"/>
        <end position="335"/>
    </location>
</feature>
<protein>
    <submittedName>
        <fullName evidence="5">Pectate lyase</fullName>
    </submittedName>
</protein>
<dbReference type="InterPro" id="IPR002022">
    <property type="entry name" value="Pec_lyase"/>
</dbReference>
<dbReference type="Proteomes" id="UP001225605">
    <property type="component" value="Unassembled WGS sequence"/>
</dbReference>
<organism evidence="5 6">
    <name type="scientific">Saccharothrix yanglingensis</name>
    <dbReference type="NCBI Taxonomy" id="659496"/>
    <lineage>
        <taxon>Bacteria</taxon>
        <taxon>Bacillati</taxon>
        <taxon>Actinomycetota</taxon>
        <taxon>Actinomycetes</taxon>
        <taxon>Pseudonocardiales</taxon>
        <taxon>Pseudonocardiaceae</taxon>
        <taxon>Saccharothrix</taxon>
    </lineage>
</organism>
<dbReference type="InterPro" id="IPR045032">
    <property type="entry name" value="PEL"/>
</dbReference>
<comment type="caution">
    <text evidence="5">The sequence shown here is derived from an EMBL/GenBank/DDBJ whole genome shotgun (WGS) entry which is preliminary data.</text>
</comment>
<dbReference type="InterPro" id="IPR012334">
    <property type="entry name" value="Pectin_lyas_fold"/>
</dbReference>
<feature type="signal peptide" evidence="3">
    <location>
        <begin position="1"/>
        <end position="28"/>
    </location>
</feature>
<evidence type="ECO:0000313" key="5">
    <source>
        <dbReference type="EMBL" id="MDQ2586521.1"/>
    </source>
</evidence>
<dbReference type="InterPro" id="IPR011050">
    <property type="entry name" value="Pectin_lyase_fold/virulence"/>
</dbReference>
<dbReference type="Pfam" id="PF00544">
    <property type="entry name" value="Pectate_lyase_4"/>
    <property type="match status" value="1"/>
</dbReference>
<dbReference type="InterPro" id="IPR006626">
    <property type="entry name" value="PbH1"/>
</dbReference>